<sequence length="68" mass="7430">MAKNASGTEEVATVDGAEQSGEGIAEVVFVVMERDPEFYDAPHSAKVHPDEVKNYYSGGWLEKKVEAE</sequence>
<dbReference type="KEGG" id="rox:BV494_04765"/>
<dbReference type="AlphaFoldDB" id="A0A2L1UMY7"/>
<keyword evidence="2" id="KW-1185">Reference proteome</keyword>
<dbReference type="OrthoDB" id="7067783at2"/>
<evidence type="ECO:0000313" key="1">
    <source>
        <dbReference type="EMBL" id="AVF34282.1"/>
    </source>
</evidence>
<protein>
    <submittedName>
        <fullName evidence="1">Uncharacterized protein</fullName>
    </submittedName>
</protein>
<gene>
    <name evidence="1" type="ORF">BV494_04765</name>
</gene>
<reference evidence="2" key="1">
    <citation type="submission" date="2017-01" db="EMBL/GenBank/DDBJ databases">
        <title>Genome sequence of Rouxiella sp. ERMR1:05.</title>
        <authorList>
            <person name="Kumar R."/>
            <person name="Singh D."/>
            <person name="Kumar S."/>
        </authorList>
    </citation>
    <scope>NUCLEOTIDE SEQUENCE [LARGE SCALE GENOMIC DNA]</scope>
    <source>
        <strain evidence="2">ERMR1:05</strain>
    </source>
</reference>
<evidence type="ECO:0000313" key="2">
    <source>
        <dbReference type="Proteomes" id="UP000239197"/>
    </source>
</evidence>
<proteinExistence type="predicted"/>
<name>A0A2L1UMY7_9GAMM</name>
<organism evidence="1 2">
    <name type="scientific">Rahnella sikkimica</name>
    <dbReference type="NCBI Taxonomy" id="1805933"/>
    <lineage>
        <taxon>Bacteria</taxon>
        <taxon>Pseudomonadati</taxon>
        <taxon>Pseudomonadota</taxon>
        <taxon>Gammaproteobacteria</taxon>
        <taxon>Enterobacterales</taxon>
        <taxon>Yersiniaceae</taxon>
        <taxon>Rahnella</taxon>
    </lineage>
</organism>
<dbReference type="Proteomes" id="UP000239197">
    <property type="component" value="Chromosome"/>
</dbReference>
<dbReference type="EMBL" id="CP019062">
    <property type="protein sequence ID" value="AVF34282.1"/>
    <property type="molecule type" value="Genomic_DNA"/>
</dbReference>
<dbReference type="RefSeq" id="WP_104921812.1">
    <property type="nucleotide sequence ID" value="NZ_CP019062.1"/>
</dbReference>
<accession>A0A2L1UMY7</accession>